<feature type="compositionally biased region" description="Basic and acidic residues" evidence="8">
    <location>
        <begin position="164"/>
        <end position="173"/>
    </location>
</feature>
<dbReference type="InterPro" id="IPR044669">
    <property type="entry name" value="YneE/VCCN1/2-like"/>
</dbReference>
<evidence type="ECO:0000256" key="8">
    <source>
        <dbReference type="SAM" id="MobiDB-lite"/>
    </source>
</evidence>
<keyword evidence="5 9" id="KW-1133">Transmembrane helix</keyword>
<evidence type="ECO:0000256" key="5">
    <source>
        <dbReference type="ARBA" id="ARBA00022989"/>
    </source>
</evidence>
<dbReference type="AlphaFoldDB" id="A0AAJ8KMF5"/>
<keyword evidence="4 9" id="KW-0812">Transmembrane</keyword>
<dbReference type="GeneID" id="28966678"/>
<feature type="compositionally biased region" description="Acidic residues" evidence="8">
    <location>
        <begin position="153"/>
        <end position="163"/>
    </location>
</feature>
<evidence type="ECO:0000313" key="10">
    <source>
        <dbReference type="EMBL" id="WWC60388.1"/>
    </source>
</evidence>
<feature type="region of interest" description="Disordered" evidence="8">
    <location>
        <begin position="105"/>
        <end position="173"/>
    </location>
</feature>
<evidence type="ECO:0000313" key="11">
    <source>
        <dbReference type="Proteomes" id="UP000078595"/>
    </source>
</evidence>
<keyword evidence="3" id="KW-1003">Cell membrane</keyword>
<comment type="subcellular location">
    <subcellularLocation>
        <location evidence="1">Cell membrane</location>
        <topology evidence="1">Multi-pass membrane protein</topology>
    </subcellularLocation>
</comment>
<keyword evidence="11" id="KW-1185">Reference proteome</keyword>
<feature type="compositionally biased region" description="Basic and acidic residues" evidence="8">
    <location>
        <begin position="109"/>
        <end position="123"/>
    </location>
</feature>
<gene>
    <name evidence="10" type="ORF">I303_102960</name>
</gene>
<dbReference type="KEGG" id="kdj:28966678"/>
<keyword evidence="2" id="KW-0813">Transport</keyword>
<feature type="transmembrane region" description="Helical" evidence="9">
    <location>
        <begin position="48"/>
        <end position="68"/>
    </location>
</feature>
<dbReference type="EMBL" id="CP144532">
    <property type="protein sequence ID" value="WWC60388.1"/>
    <property type="molecule type" value="Genomic_DNA"/>
</dbReference>
<dbReference type="GO" id="GO:0005254">
    <property type="term" value="F:chloride channel activity"/>
    <property type="evidence" value="ECO:0007669"/>
    <property type="project" value="InterPro"/>
</dbReference>
<feature type="compositionally biased region" description="Low complexity" evidence="8">
    <location>
        <begin position="287"/>
        <end position="301"/>
    </location>
</feature>
<dbReference type="GO" id="GO:0005886">
    <property type="term" value="C:plasma membrane"/>
    <property type="evidence" value="ECO:0007669"/>
    <property type="project" value="UniProtKB-SubCell"/>
</dbReference>
<evidence type="ECO:0000256" key="2">
    <source>
        <dbReference type="ARBA" id="ARBA00022448"/>
    </source>
</evidence>
<feature type="region of interest" description="Disordered" evidence="8">
    <location>
        <begin position="276"/>
        <end position="309"/>
    </location>
</feature>
<dbReference type="Proteomes" id="UP000078595">
    <property type="component" value="Chromosome 3"/>
</dbReference>
<sequence length="726" mass="81504">MPSLRHAFAWTAYKFASTVLDDIWPIVLFFSGVATMVCCVSRFTSTDLGINSVMLTVLGTIVSLIVSFKTNSSYGRWWDGRNVWANLTSNSRQLAMILWMQIPNAPPPPKDDDKKDKDSDPKKDKKATKKPPSKETLASYSTAQSSAHVSSSDSDEEEDDADEEAQKAKKEEEKARLNMQGLIEKKTYIGLVQAFAVSMKHALRGEVGPFYSDLYYLIAFLPKYNPSAYPPINRSHILALWQNGLPREKAGAFTEKIAVPLTTSVAFRTDALNQRDLPDPFLDTEKGASPPSNGSISSESGSGTGLATDPKTFKKQAIQSAKSFVQVDNPDIFALNRQRSSLQTVRSGKYGRSSNAANPGEEGITLATVELMPPRHPPTPKFWDFFPPARIFKIIYDWFRWHKIGENNERAKGGKRKRKMGSTMEIPQEILMYLQAYVTDLINRGMMNSSMISPTMTAIMELQKAISDLEKIATTPIPSAYTFHLRLTVYIYLFCLPFQIYDYIGWVSIPATALAATIYLGFLEIGMQIEMPFAYDQSDLDLDKFVLRIAHQIAQITAFPTHIPASHVVLSHLNQPFLPSLDMSAPDLLGIAERQPKPTEKGFAHSWCSYDGKHASGHNHKSKKGLRNRKFTSPEEAHQDGLEHHENLHSPLRKHTHPHNDGVKSESEEEEEQEIKPKPLARNMRDIEMVLSANWREITAETEDFIGKPRDQLENRTGLEVAVLTL</sequence>
<reference evidence="10" key="2">
    <citation type="submission" date="2024-02" db="EMBL/GenBank/DDBJ databases">
        <title>Comparative genomics of Cryptococcus and Kwoniella reveals pathogenesis evolution and contrasting modes of karyotype evolution via chromosome fusion or intercentromeric recombination.</title>
        <authorList>
            <person name="Coelho M.A."/>
            <person name="David-Palma M."/>
            <person name="Shea T."/>
            <person name="Bowers K."/>
            <person name="McGinley-Smith S."/>
            <person name="Mohammad A.W."/>
            <person name="Gnirke A."/>
            <person name="Yurkov A.M."/>
            <person name="Nowrousian M."/>
            <person name="Sun S."/>
            <person name="Cuomo C.A."/>
            <person name="Heitman J."/>
        </authorList>
    </citation>
    <scope>NUCLEOTIDE SEQUENCE</scope>
    <source>
        <strain evidence="10">CBS 10117</strain>
    </source>
</reference>
<dbReference type="Pfam" id="PF25539">
    <property type="entry name" value="Bestrophin_2"/>
    <property type="match status" value="2"/>
</dbReference>
<proteinExistence type="predicted"/>
<name>A0AAJ8KMF5_9TREE</name>
<dbReference type="PANTHER" id="PTHR33281">
    <property type="entry name" value="UPF0187 PROTEIN YNEE"/>
    <property type="match status" value="1"/>
</dbReference>
<protein>
    <submittedName>
        <fullName evidence="10">Uncharacterized protein</fullName>
    </submittedName>
</protein>
<dbReference type="PANTHER" id="PTHR33281:SF19">
    <property type="entry name" value="VOLTAGE-DEPENDENT ANION CHANNEL-FORMING PROTEIN YNEE"/>
    <property type="match status" value="1"/>
</dbReference>
<feature type="compositionally biased region" description="Polar residues" evidence="8">
    <location>
        <begin position="136"/>
        <end position="149"/>
    </location>
</feature>
<evidence type="ECO:0000256" key="7">
    <source>
        <dbReference type="ARBA" id="ARBA00023136"/>
    </source>
</evidence>
<dbReference type="RefSeq" id="XP_065824740.1">
    <property type="nucleotide sequence ID" value="XM_065968668.1"/>
</dbReference>
<organism evidence="10 11">
    <name type="scientific">Kwoniella dejecticola CBS 10117</name>
    <dbReference type="NCBI Taxonomy" id="1296121"/>
    <lineage>
        <taxon>Eukaryota</taxon>
        <taxon>Fungi</taxon>
        <taxon>Dikarya</taxon>
        <taxon>Basidiomycota</taxon>
        <taxon>Agaricomycotina</taxon>
        <taxon>Tremellomycetes</taxon>
        <taxon>Tremellales</taxon>
        <taxon>Cryptococcaceae</taxon>
        <taxon>Kwoniella</taxon>
    </lineage>
</organism>
<evidence type="ECO:0000256" key="1">
    <source>
        <dbReference type="ARBA" id="ARBA00004651"/>
    </source>
</evidence>
<evidence type="ECO:0000256" key="4">
    <source>
        <dbReference type="ARBA" id="ARBA00022692"/>
    </source>
</evidence>
<evidence type="ECO:0000256" key="3">
    <source>
        <dbReference type="ARBA" id="ARBA00022475"/>
    </source>
</evidence>
<keyword evidence="7 9" id="KW-0472">Membrane</keyword>
<evidence type="ECO:0000256" key="9">
    <source>
        <dbReference type="SAM" id="Phobius"/>
    </source>
</evidence>
<feature type="transmembrane region" description="Helical" evidence="9">
    <location>
        <begin position="23"/>
        <end position="41"/>
    </location>
</feature>
<accession>A0AAJ8KMF5</accession>
<feature type="region of interest" description="Disordered" evidence="8">
    <location>
        <begin position="650"/>
        <end position="681"/>
    </location>
</feature>
<evidence type="ECO:0000256" key="6">
    <source>
        <dbReference type="ARBA" id="ARBA00023065"/>
    </source>
</evidence>
<reference evidence="10" key="1">
    <citation type="submission" date="2013-07" db="EMBL/GenBank/DDBJ databases">
        <authorList>
            <consortium name="The Broad Institute Genome Sequencing Platform"/>
            <person name="Cuomo C."/>
            <person name="Litvintseva A."/>
            <person name="Chen Y."/>
            <person name="Heitman J."/>
            <person name="Sun S."/>
            <person name="Springer D."/>
            <person name="Dromer F."/>
            <person name="Young S.K."/>
            <person name="Zeng Q."/>
            <person name="Gargeya S."/>
            <person name="Fitzgerald M."/>
            <person name="Abouelleil A."/>
            <person name="Alvarado L."/>
            <person name="Berlin A.M."/>
            <person name="Chapman S.B."/>
            <person name="Dewar J."/>
            <person name="Goldberg J."/>
            <person name="Griggs A."/>
            <person name="Gujja S."/>
            <person name="Hansen M."/>
            <person name="Howarth C."/>
            <person name="Imamovic A."/>
            <person name="Larimer J."/>
            <person name="McCowan C."/>
            <person name="Murphy C."/>
            <person name="Pearson M."/>
            <person name="Priest M."/>
            <person name="Roberts A."/>
            <person name="Saif S."/>
            <person name="Shea T."/>
            <person name="Sykes S."/>
            <person name="Wortman J."/>
            <person name="Nusbaum C."/>
            <person name="Birren B."/>
        </authorList>
    </citation>
    <scope>NUCLEOTIDE SEQUENCE</scope>
    <source>
        <strain evidence="10">CBS 10117</strain>
    </source>
</reference>
<keyword evidence="6" id="KW-0406">Ion transport</keyword>